<comment type="pathway">
    <text evidence="2">Purine metabolism; urate degradation; (S)-allantoin from urate: step 3/3.</text>
</comment>
<evidence type="ECO:0000256" key="6">
    <source>
        <dbReference type="ARBA" id="ARBA00023239"/>
    </source>
</evidence>
<evidence type="ECO:0000256" key="4">
    <source>
        <dbReference type="ARBA" id="ARBA00022631"/>
    </source>
</evidence>
<reference evidence="9 10" key="1">
    <citation type="submission" date="2019-11" db="EMBL/GenBank/DDBJ databases">
        <title>Streptomyces typhae sp. nov., a novel endophytic actinomycete isolated from the root of cattail pollen (Typha angustifolia L.).</title>
        <authorList>
            <person name="Peng C."/>
        </authorList>
    </citation>
    <scope>NUCLEOTIDE SEQUENCE [LARGE SCALE GENOMIC DNA]</scope>
    <source>
        <strain evidence="10">p1417</strain>
    </source>
</reference>
<dbReference type="PANTHER" id="PTHR43466:SF1">
    <property type="entry name" value="2-OXO-4-HYDROXY-4-CARBOXY-5-UREIDOIMIDAZOLINE DECARBOXYLASE-RELATED"/>
    <property type="match status" value="1"/>
</dbReference>
<dbReference type="GO" id="GO:0051997">
    <property type="term" value="F:2-oxo-4-hydroxy-4-carboxy-5-ureidoimidazoline decarboxylase activity"/>
    <property type="evidence" value="ECO:0007669"/>
    <property type="project" value="UniProtKB-EC"/>
</dbReference>
<dbReference type="GO" id="GO:0006144">
    <property type="term" value="P:purine nucleobase metabolic process"/>
    <property type="evidence" value="ECO:0007669"/>
    <property type="project" value="UniProtKB-KW"/>
</dbReference>
<evidence type="ECO:0000256" key="3">
    <source>
        <dbReference type="ARBA" id="ARBA00012257"/>
    </source>
</evidence>
<dbReference type="Pfam" id="PF09349">
    <property type="entry name" value="OHCU_decarbox"/>
    <property type="match status" value="1"/>
</dbReference>
<dbReference type="NCBIfam" id="NF010372">
    <property type="entry name" value="PRK13798.1"/>
    <property type="match status" value="1"/>
</dbReference>
<dbReference type="InterPro" id="IPR018020">
    <property type="entry name" value="OHCU_decarboxylase"/>
</dbReference>
<evidence type="ECO:0000259" key="8">
    <source>
        <dbReference type="Pfam" id="PF09349"/>
    </source>
</evidence>
<dbReference type="EMBL" id="WPNZ01000001">
    <property type="protein sequence ID" value="MVO83553.1"/>
    <property type="molecule type" value="Genomic_DNA"/>
</dbReference>
<organism evidence="9 10">
    <name type="scientific">Streptomyces typhae</name>
    <dbReference type="NCBI Taxonomy" id="2681492"/>
    <lineage>
        <taxon>Bacteria</taxon>
        <taxon>Bacillati</taxon>
        <taxon>Actinomycetota</taxon>
        <taxon>Actinomycetes</taxon>
        <taxon>Kitasatosporales</taxon>
        <taxon>Streptomycetaceae</taxon>
        <taxon>Streptomyces</taxon>
    </lineage>
</organism>
<keyword evidence="5" id="KW-0210">Decarboxylase</keyword>
<dbReference type="GO" id="GO:0019628">
    <property type="term" value="P:urate catabolic process"/>
    <property type="evidence" value="ECO:0007669"/>
    <property type="project" value="TreeGrafter"/>
</dbReference>
<keyword evidence="6 9" id="KW-0456">Lyase</keyword>
<evidence type="ECO:0000256" key="1">
    <source>
        <dbReference type="ARBA" id="ARBA00001163"/>
    </source>
</evidence>
<dbReference type="RefSeq" id="WP_157163924.1">
    <property type="nucleotide sequence ID" value="NZ_WPNZ01000001.1"/>
</dbReference>
<dbReference type="EC" id="4.1.1.97" evidence="3"/>
<name>A0A6L6WN51_9ACTN</name>
<keyword evidence="4" id="KW-0659">Purine metabolism</keyword>
<feature type="compositionally biased region" description="Low complexity" evidence="7">
    <location>
        <begin position="156"/>
        <end position="165"/>
    </location>
</feature>
<accession>A0A6L6WN51</accession>
<keyword evidence="10" id="KW-1185">Reference proteome</keyword>
<dbReference type="SUPFAM" id="SSF158694">
    <property type="entry name" value="UraD-Like"/>
    <property type="match status" value="1"/>
</dbReference>
<dbReference type="Proteomes" id="UP000483802">
    <property type="component" value="Unassembled WGS sequence"/>
</dbReference>
<proteinExistence type="predicted"/>
<feature type="region of interest" description="Disordered" evidence="7">
    <location>
        <begin position="140"/>
        <end position="178"/>
    </location>
</feature>
<evidence type="ECO:0000256" key="5">
    <source>
        <dbReference type="ARBA" id="ARBA00022793"/>
    </source>
</evidence>
<gene>
    <name evidence="9" type="ORF">GPA10_01950</name>
</gene>
<dbReference type="PANTHER" id="PTHR43466">
    <property type="entry name" value="2-OXO-4-HYDROXY-4-CARBOXY-5-UREIDOIMIDAZOLINE DECARBOXYLASE-RELATED"/>
    <property type="match status" value="1"/>
</dbReference>
<evidence type="ECO:0000256" key="2">
    <source>
        <dbReference type="ARBA" id="ARBA00004754"/>
    </source>
</evidence>
<comment type="caution">
    <text evidence="9">The sequence shown here is derived from an EMBL/GenBank/DDBJ whole genome shotgun (WGS) entry which is preliminary data.</text>
</comment>
<evidence type="ECO:0000256" key="7">
    <source>
        <dbReference type="SAM" id="MobiDB-lite"/>
    </source>
</evidence>
<feature type="domain" description="Oxo-4-hydroxy-4-carboxy-5-ureidoimidazoline decarboxylase" evidence="8">
    <location>
        <begin position="2"/>
        <end position="142"/>
    </location>
</feature>
<dbReference type="Gene3D" id="1.10.3330.10">
    <property type="entry name" value="Oxo-4-hydroxy-4-carboxy-5-ureidoimidazoline decarboxylase"/>
    <property type="match status" value="1"/>
</dbReference>
<dbReference type="AlphaFoldDB" id="A0A6L6WN51"/>
<comment type="catalytic activity">
    <reaction evidence="1">
        <text>5-hydroxy-2-oxo-4-ureido-2,5-dihydro-1H-imidazole-5-carboxylate + H(+) = (S)-allantoin + CO2</text>
        <dbReference type="Rhea" id="RHEA:26301"/>
        <dbReference type="ChEBI" id="CHEBI:15378"/>
        <dbReference type="ChEBI" id="CHEBI:15678"/>
        <dbReference type="ChEBI" id="CHEBI:16526"/>
        <dbReference type="ChEBI" id="CHEBI:58639"/>
        <dbReference type="EC" id="4.1.1.97"/>
    </reaction>
</comment>
<evidence type="ECO:0000313" key="10">
    <source>
        <dbReference type="Proteomes" id="UP000483802"/>
    </source>
</evidence>
<dbReference type="InterPro" id="IPR036778">
    <property type="entry name" value="OHCU_decarboxylase_sf"/>
</dbReference>
<protein>
    <recommendedName>
        <fullName evidence="3">2-oxo-4-hydroxy-4-carboxy-5-ureidoimidazoline decarboxylase</fullName>
        <ecNumber evidence="3">4.1.1.97</ecNumber>
    </recommendedName>
</protein>
<evidence type="ECO:0000313" key="9">
    <source>
        <dbReference type="EMBL" id="MVO83553.1"/>
    </source>
</evidence>
<sequence>MNTTSPQDAERTLMTCCGSRRWARRVADHRPYPDLGALLAAADEASYDLAPGDLGEALAAEPPQAALPAGSAQGAAATALRAATAAYESRFGHAFVICLDDVAPSEALDHLLASLRDRLGNDPEEERALAAEELRRLARGRLTRLLRTPPPPQSAPPSAVQAAASGTDSRRNSPYVPV</sequence>